<dbReference type="PIRSF" id="PIRSF016493">
    <property type="entry name" value="Glycyl_aminpptds"/>
    <property type="match status" value="1"/>
</dbReference>
<dbReference type="Gene3D" id="2.30.42.10">
    <property type="match status" value="1"/>
</dbReference>
<gene>
    <name evidence="1" type="ORF">DN745_13365</name>
</gene>
<name>A0A2Z4FNA8_9DELT</name>
<dbReference type="InterPro" id="IPR027268">
    <property type="entry name" value="Peptidase_M4/M1_CTD_sf"/>
</dbReference>
<dbReference type="InterPro" id="IPR036034">
    <property type="entry name" value="PDZ_sf"/>
</dbReference>
<dbReference type="InterPro" id="IPR040756">
    <property type="entry name" value="Peptidase_M61_N"/>
</dbReference>
<reference evidence="1 2" key="1">
    <citation type="submission" date="2018-06" db="EMBL/GenBank/DDBJ databases">
        <title>Lujinxingia sediminis gen. nov. sp. nov., a new facultative anaerobic member of the class Deltaproteobacteria, and proposal of Lujinxingaceae fam. nov.</title>
        <authorList>
            <person name="Guo L.-Y."/>
            <person name="Li C.-M."/>
            <person name="Wang S."/>
            <person name="Du Z.-J."/>
        </authorList>
    </citation>
    <scope>NUCLEOTIDE SEQUENCE [LARGE SCALE GENOMIC DNA]</scope>
    <source>
        <strain evidence="1 2">FA350</strain>
    </source>
</reference>
<dbReference type="AlphaFoldDB" id="A0A2Z4FNA8"/>
<dbReference type="Pfam" id="PF13180">
    <property type="entry name" value="PDZ_2"/>
    <property type="match status" value="1"/>
</dbReference>
<dbReference type="RefSeq" id="WP_111335584.1">
    <property type="nucleotide sequence ID" value="NZ_CP030032.1"/>
</dbReference>
<dbReference type="SMART" id="SM00228">
    <property type="entry name" value="PDZ"/>
    <property type="match status" value="1"/>
</dbReference>
<dbReference type="Pfam" id="PF17899">
    <property type="entry name" value="Peptidase_M61_N"/>
    <property type="match status" value="1"/>
</dbReference>
<dbReference type="Pfam" id="PF05299">
    <property type="entry name" value="Peptidase_M61"/>
    <property type="match status" value="1"/>
</dbReference>
<sequence length="595" mass="67194">MSALIRFKVSVPNPHTHLLHIRLEIEGLGEVESVDVCMPVWSPGSYLVREYARHVQNLRAFDSDGDRRRVQKVDKATWRIDAANRNALAVEYEVFAHDLNVRGNHVDDTHAFFNGVSTYLYPKGRTDEEVEVEIVAPEGSGWDVYTGLEPVGVTQQRFRAPNFDILFDCPVQMGVHRPIEFEVEGKTHQMILWGESNVDRDALREDLPKIVEANRALFGELPYEDYLFITLLSDTGGGGLEHLNSTALLYARNNLRRGDKPGSRQDGYLDFLRLVCHEHFHAWNVKRIRPEVLGPFDYQNENYTRDLWTVEGVTSYYDTLGLLRAGFLDANSYLERLLERIFHYEQIPGRFQQSLEESSYNAWIKLYRPDENTVNSTVSYYLKGELICALLDMKIRVETGGEKSLDTVLQHLWEHYFKADGSGYPEGGYAQIIEDATGVEVDGFFNAYIRGVDPINWDTYLAPMGLEIERVCAAPTKGWLGAKTSNKNGQLLVSAVPTGCPAQAGGIYPGDEIIAIDGAKVTGENFAQLLGDKAPGDLVSFHLFRRGVLREYRVELGTPPADTYRLRTREDASDSARRALRDWLGTDAIDAEFVG</sequence>
<dbReference type="InterPro" id="IPR024191">
    <property type="entry name" value="Peptidase_M61"/>
</dbReference>
<dbReference type="Proteomes" id="UP000249799">
    <property type="component" value="Chromosome"/>
</dbReference>
<accession>A0A2Z4FNA8</accession>
<dbReference type="InterPro" id="IPR001478">
    <property type="entry name" value="PDZ"/>
</dbReference>
<dbReference type="OrthoDB" id="9778516at2"/>
<dbReference type="Gene3D" id="1.10.390.10">
    <property type="entry name" value="Neutral Protease Domain 2"/>
    <property type="match status" value="1"/>
</dbReference>
<dbReference type="EMBL" id="CP030032">
    <property type="protein sequence ID" value="AWV90265.1"/>
    <property type="molecule type" value="Genomic_DNA"/>
</dbReference>
<keyword evidence="2" id="KW-1185">Reference proteome</keyword>
<dbReference type="PROSITE" id="PS50106">
    <property type="entry name" value="PDZ"/>
    <property type="match status" value="1"/>
</dbReference>
<dbReference type="KEGG" id="bsed:DN745_13365"/>
<dbReference type="SUPFAM" id="SSF55486">
    <property type="entry name" value="Metalloproteases ('zincins'), catalytic domain"/>
    <property type="match status" value="1"/>
</dbReference>
<dbReference type="InterPro" id="IPR007963">
    <property type="entry name" value="Peptidase_M61_catalytic"/>
</dbReference>
<proteinExistence type="predicted"/>
<dbReference type="Gene3D" id="2.60.40.3650">
    <property type="match status" value="1"/>
</dbReference>
<evidence type="ECO:0000313" key="1">
    <source>
        <dbReference type="EMBL" id="AWV90265.1"/>
    </source>
</evidence>
<evidence type="ECO:0000313" key="2">
    <source>
        <dbReference type="Proteomes" id="UP000249799"/>
    </source>
</evidence>
<organism evidence="1 2">
    <name type="scientific">Bradymonas sediminis</name>
    <dbReference type="NCBI Taxonomy" id="1548548"/>
    <lineage>
        <taxon>Bacteria</taxon>
        <taxon>Deltaproteobacteria</taxon>
        <taxon>Bradymonadales</taxon>
        <taxon>Bradymonadaceae</taxon>
        <taxon>Bradymonas</taxon>
    </lineage>
</organism>
<dbReference type="SUPFAM" id="SSF50156">
    <property type="entry name" value="PDZ domain-like"/>
    <property type="match status" value="1"/>
</dbReference>
<protein>
    <submittedName>
        <fullName evidence="1">Uncharacterized protein</fullName>
    </submittedName>
</protein>